<accession>A0ACC0TQW3</accession>
<keyword evidence="2" id="KW-1185">Reference proteome</keyword>
<reference evidence="1" key="1">
    <citation type="submission" date="2021-03" db="EMBL/GenBank/DDBJ databases">
        <title>Evolutionary priming and transition to the ectomycorrhizal habit in an iconic lineage of mushroom-forming fungi: is preadaptation a requirement?</title>
        <authorList>
            <consortium name="DOE Joint Genome Institute"/>
            <person name="Looney B.P."/>
            <person name="Miyauchi S."/>
            <person name="Morin E."/>
            <person name="Drula E."/>
            <person name="Courty P.E."/>
            <person name="Chicoki N."/>
            <person name="Fauchery L."/>
            <person name="Kohler A."/>
            <person name="Kuo A."/>
            <person name="LaButti K."/>
            <person name="Pangilinan J."/>
            <person name="Lipzen A."/>
            <person name="Riley R."/>
            <person name="Andreopoulos W."/>
            <person name="He G."/>
            <person name="Johnson J."/>
            <person name="Barry K.W."/>
            <person name="Grigoriev I.V."/>
            <person name="Nagy L."/>
            <person name="Hibbett D."/>
            <person name="Henrissat B."/>
            <person name="Matheny P.B."/>
            <person name="Labbe J."/>
            <person name="Martin A.F."/>
        </authorList>
    </citation>
    <scope>NUCLEOTIDE SEQUENCE</scope>
    <source>
        <strain evidence="1">BPL698</strain>
    </source>
</reference>
<proteinExistence type="predicted"/>
<evidence type="ECO:0000313" key="2">
    <source>
        <dbReference type="Proteomes" id="UP001207468"/>
    </source>
</evidence>
<evidence type="ECO:0000313" key="1">
    <source>
        <dbReference type="EMBL" id="KAI9433672.1"/>
    </source>
</evidence>
<dbReference type="EMBL" id="JAGFNK010001218">
    <property type="protein sequence ID" value="KAI9433672.1"/>
    <property type="molecule type" value="Genomic_DNA"/>
</dbReference>
<name>A0ACC0TQW3_9AGAM</name>
<organism evidence="1 2">
    <name type="scientific">Russula earlei</name>
    <dbReference type="NCBI Taxonomy" id="71964"/>
    <lineage>
        <taxon>Eukaryota</taxon>
        <taxon>Fungi</taxon>
        <taxon>Dikarya</taxon>
        <taxon>Basidiomycota</taxon>
        <taxon>Agaricomycotina</taxon>
        <taxon>Agaricomycetes</taxon>
        <taxon>Russulales</taxon>
        <taxon>Russulaceae</taxon>
        <taxon>Russula</taxon>
    </lineage>
</organism>
<gene>
    <name evidence="1" type="ORF">F5148DRAFT_1154891</name>
</gene>
<comment type="caution">
    <text evidence="1">The sequence shown here is derived from an EMBL/GenBank/DDBJ whole genome shotgun (WGS) entry which is preliminary data.</text>
</comment>
<protein>
    <submittedName>
        <fullName evidence="1">Uncharacterized protein</fullName>
    </submittedName>
</protein>
<sequence length="407" mass="44709">MGKTLLTQAVVHHMDCKFIHVSGSKLVQKCIIGKGSHMVCKFFVIVGKHALSIIFVDEIASIGSSHGLDGFGLAQFMVTWHGLDMVMALPPPLPPHFLLSPAWILPPRGGSAAVAQSSGEGAAAAAHVGEGMGIGVKVTSSIGGGMQMMPMVTMMEMVVRHVLVAVMHQVCKLFFLMGWQQLDMLADMTVRGGVDVMTPVEAGKVAIAYDMLFNLAWEFQFLYKPLTTLQLPPFSTINKPPCLALLPPLLNDLRLLHIKLSMPVALWAVLNSIGCLLAPQLPDNLFNFKDKSIITYQLIWLLKWLPFNQWLLLHNIIDKLLPLLFLPLLLLLQGPILLLLALALALLLLLSMDLTLALFPLLILLLTPPFLFLILTGSISICQLTWLLSLLLFLFLHSQEVSMSLPL</sequence>
<dbReference type="Proteomes" id="UP001207468">
    <property type="component" value="Unassembled WGS sequence"/>
</dbReference>